<dbReference type="EMBL" id="MFAF01000111">
    <property type="protein sequence ID" value="OGD73906.1"/>
    <property type="molecule type" value="Genomic_DNA"/>
</dbReference>
<feature type="domain" description="FMN-binding" evidence="6">
    <location>
        <begin position="91"/>
        <end position="209"/>
    </location>
</feature>
<evidence type="ECO:0000313" key="8">
    <source>
        <dbReference type="Proteomes" id="UP000177187"/>
    </source>
</evidence>
<evidence type="ECO:0000259" key="6">
    <source>
        <dbReference type="SMART" id="SM00900"/>
    </source>
</evidence>
<evidence type="ECO:0000256" key="3">
    <source>
        <dbReference type="ARBA" id="ARBA00022630"/>
    </source>
</evidence>
<organism evidence="7 8">
    <name type="scientific">Candidatus Coatesbacteria bacterium RBG_13_66_14</name>
    <dbReference type="NCBI Taxonomy" id="1817816"/>
    <lineage>
        <taxon>Bacteria</taxon>
        <taxon>Candidatus Coatesiibacteriota</taxon>
    </lineage>
</organism>
<dbReference type="Pfam" id="PF04205">
    <property type="entry name" value="FMN_bind"/>
    <property type="match status" value="1"/>
</dbReference>
<proteinExistence type="predicted"/>
<sequence>MLKLGITLFVATAVIAAALGLVYSVTKDTIAAQEQAKVLDAVAGVLPEGAEGDLTEAVNKTENGLEVPDYFVARDASGTVLGYAIVCYGKGYSSTLEIMAGFTPDGIITGTSVLKQAETPGLGERVNEIRIEGTLWTAIGGLFSGTAGPAGPPPKPWYQAQYLGLHADSLELVKGAAADPERDQVAAITGATITSRAFTDGVREGVTAFLARTDIPR</sequence>
<accession>A0A1F5F2W3</accession>
<evidence type="ECO:0000256" key="2">
    <source>
        <dbReference type="ARBA" id="ARBA00022553"/>
    </source>
</evidence>
<gene>
    <name evidence="7" type="ORF">A2Y64_07320</name>
</gene>
<evidence type="ECO:0000256" key="1">
    <source>
        <dbReference type="ARBA" id="ARBA00022448"/>
    </source>
</evidence>
<keyword evidence="1" id="KW-0813">Transport</keyword>
<dbReference type="SMART" id="SM00900">
    <property type="entry name" value="FMN_bind"/>
    <property type="match status" value="1"/>
</dbReference>
<dbReference type="PIRSF" id="PIRSF006091">
    <property type="entry name" value="E_trnsport_RnfG"/>
    <property type="match status" value="1"/>
</dbReference>
<keyword evidence="4" id="KW-0288">FMN</keyword>
<dbReference type="InterPro" id="IPR007329">
    <property type="entry name" value="FMN-bd"/>
</dbReference>
<dbReference type="GO" id="GO:0022900">
    <property type="term" value="P:electron transport chain"/>
    <property type="evidence" value="ECO:0007669"/>
    <property type="project" value="InterPro"/>
</dbReference>
<dbReference type="GO" id="GO:0010181">
    <property type="term" value="F:FMN binding"/>
    <property type="evidence" value="ECO:0007669"/>
    <property type="project" value="InterPro"/>
</dbReference>
<dbReference type="PANTHER" id="PTHR36118:SF1">
    <property type="entry name" value="ION-TRANSLOCATING OXIDOREDUCTASE COMPLEX SUBUNIT G"/>
    <property type="match status" value="1"/>
</dbReference>
<dbReference type="Proteomes" id="UP000177187">
    <property type="component" value="Unassembled WGS sequence"/>
</dbReference>
<evidence type="ECO:0000256" key="5">
    <source>
        <dbReference type="ARBA" id="ARBA00022982"/>
    </source>
</evidence>
<dbReference type="AlphaFoldDB" id="A0A1F5F2W3"/>
<comment type="caution">
    <text evidence="7">The sequence shown here is derived from an EMBL/GenBank/DDBJ whole genome shotgun (WGS) entry which is preliminary data.</text>
</comment>
<reference evidence="7 8" key="1">
    <citation type="journal article" date="2016" name="Nat. Commun.">
        <title>Thousands of microbial genomes shed light on interconnected biogeochemical processes in an aquifer system.</title>
        <authorList>
            <person name="Anantharaman K."/>
            <person name="Brown C.T."/>
            <person name="Hug L.A."/>
            <person name="Sharon I."/>
            <person name="Castelle C.J."/>
            <person name="Probst A.J."/>
            <person name="Thomas B.C."/>
            <person name="Singh A."/>
            <person name="Wilkins M.J."/>
            <person name="Karaoz U."/>
            <person name="Brodie E.L."/>
            <person name="Williams K.H."/>
            <person name="Hubbard S.S."/>
            <person name="Banfield J.F."/>
        </authorList>
    </citation>
    <scope>NUCLEOTIDE SEQUENCE [LARGE SCALE GENOMIC DNA]</scope>
</reference>
<dbReference type="GO" id="GO:0009055">
    <property type="term" value="F:electron transfer activity"/>
    <property type="evidence" value="ECO:0007669"/>
    <property type="project" value="InterPro"/>
</dbReference>
<evidence type="ECO:0000256" key="4">
    <source>
        <dbReference type="ARBA" id="ARBA00022643"/>
    </source>
</evidence>
<keyword evidence="2" id="KW-0597">Phosphoprotein</keyword>
<keyword evidence="3" id="KW-0285">Flavoprotein</keyword>
<protein>
    <recommendedName>
        <fullName evidence="6">FMN-binding domain-containing protein</fullName>
    </recommendedName>
</protein>
<dbReference type="STRING" id="1817816.A2Y64_07320"/>
<evidence type="ECO:0000313" key="7">
    <source>
        <dbReference type="EMBL" id="OGD73906.1"/>
    </source>
</evidence>
<dbReference type="PANTHER" id="PTHR36118">
    <property type="entry name" value="ION-TRANSLOCATING OXIDOREDUCTASE COMPLEX SUBUNIT G"/>
    <property type="match status" value="1"/>
</dbReference>
<keyword evidence="5" id="KW-0249">Electron transport</keyword>
<dbReference type="InterPro" id="IPR010209">
    <property type="entry name" value="Ion_transpt_RnfG/RsxG"/>
</dbReference>
<name>A0A1F5F2W3_9BACT</name>
<dbReference type="GO" id="GO:0005886">
    <property type="term" value="C:plasma membrane"/>
    <property type="evidence" value="ECO:0007669"/>
    <property type="project" value="InterPro"/>
</dbReference>